<dbReference type="Gene3D" id="4.10.810.10">
    <property type="entry name" value="Virus Scaffolding Protein, Chain A"/>
    <property type="match status" value="1"/>
</dbReference>
<name>A0A090ITL1_9BACI</name>
<dbReference type="AlphaFoldDB" id="A0A090ITL1"/>
<dbReference type="InterPro" id="IPR027393">
    <property type="entry name" value="Virus_scaffolding_prot_C"/>
</dbReference>
<dbReference type="Proteomes" id="UP000040576">
    <property type="component" value="Unassembled WGS sequence"/>
</dbReference>
<proteinExistence type="predicted"/>
<feature type="domain" description="IDEAL" evidence="1">
    <location>
        <begin position="34"/>
        <end position="69"/>
    </location>
</feature>
<keyword evidence="5" id="KW-1185">Reference proteome</keyword>
<dbReference type="GeneID" id="92960352"/>
<dbReference type="Proteomes" id="UP000032076">
    <property type="component" value="Unassembled WGS sequence"/>
</dbReference>
<dbReference type="EMBL" id="JXLU01000055">
    <property type="protein sequence ID" value="KIO73221.1"/>
    <property type="molecule type" value="Genomic_DNA"/>
</dbReference>
<reference evidence="3 4" key="2">
    <citation type="submission" date="2015-01" db="EMBL/GenBank/DDBJ databases">
        <title>Draft Genome Sequences of Four Bacillus thermoamylovorans Strains, Isolated From Food Products.</title>
        <authorList>
            <person name="Krawcyk A.O."/>
            <person name="Berendsen E.M."/>
            <person name="Eijlander R.T."/>
            <person name="de Jong A."/>
            <person name="Wells-Bennik M."/>
            <person name="Kuipers O.P."/>
        </authorList>
    </citation>
    <scope>NUCLEOTIDE SEQUENCE [LARGE SCALE GENOMIC DNA]</scope>
    <source>
        <strain evidence="3 4">B4167</strain>
    </source>
</reference>
<gene>
    <name evidence="3" type="ORF">B4167_2316</name>
    <name evidence="2" type="ORF">BT1A1_1205</name>
</gene>
<evidence type="ECO:0000313" key="4">
    <source>
        <dbReference type="Proteomes" id="UP000032076"/>
    </source>
</evidence>
<evidence type="ECO:0000313" key="3">
    <source>
        <dbReference type="EMBL" id="KIO73221.1"/>
    </source>
</evidence>
<dbReference type="InterPro" id="IPR014957">
    <property type="entry name" value="IDEAL_dom"/>
</dbReference>
<protein>
    <recommendedName>
        <fullName evidence="1">IDEAL domain-containing protein</fullName>
    </recommendedName>
</protein>
<sequence length="78" mass="9218">MKRENSFAELTKASLENTQQKDKFIQSVYIDLLIQEALLKEKRRVIKEKIDEAIDQCDRESFFLLAKQLTEIEEQLNA</sequence>
<organism evidence="2 5">
    <name type="scientific">Caldibacillus thermoamylovorans</name>
    <dbReference type="NCBI Taxonomy" id="35841"/>
    <lineage>
        <taxon>Bacteria</taxon>
        <taxon>Bacillati</taxon>
        <taxon>Bacillota</taxon>
        <taxon>Bacilli</taxon>
        <taxon>Bacillales</taxon>
        <taxon>Bacillaceae</taxon>
        <taxon>Caldibacillus</taxon>
    </lineage>
</organism>
<dbReference type="Pfam" id="PF08858">
    <property type="entry name" value="IDEAL"/>
    <property type="match status" value="1"/>
</dbReference>
<evidence type="ECO:0000313" key="2">
    <source>
        <dbReference type="EMBL" id="CEE01037.1"/>
    </source>
</evidence>
<dbReference type="OrthoDB" id="2969764at2"/>
<dbReference type="EMBL" id="CCRF01000039">
    <property type="protein sequence ID" value="CEE01037.1"/>
    <property type="molecule type" value="Genomic_DNA"/>
</dbReference>
<evidence type="ECO:0000313" key="5">
    <source>
        <dbReference type="Proteomes" id="UP000040576"/>
    </source>
</evidence>
<evidence type="ECO:0000259" key="1">
    <source>
        <dbReference type="Pfam" id="PF08858"/>
    </source>
</evidence>
<reference evidence="2 5" key="1">
    <citation type="submission" date="2014-07" db="EMBL/GenBank/DDBJ databases">
        <authorList>
            <person name="Wibberg Daniel"/>
        </authorList>
    </citation>
    <scope>NUCLEOTIDE SEQUENCE [LARGE SCALE GENOMIC DNA]</scope>
</reference>
<accession>A0A090ITL1</accession>
<dbReference type="PATRIC" id="fig|35841.6.peg.3084"/>
<dbReference type="RefSeq" id="WP_034769073.1">
    <property type="nucleotide sequence ID" value="NZ_CCRF01000039.1"/>
</dbReference>